<evidence type="ECO:0000313" key="1">
    <source>
        <dbReference type="EMBL" id="MDV5390004.1"/>
    </source>
</evidence>
<name>A0AAE4PZJ9_9GAMM</name>
<dbReference type="RefSeq" id="WP_261731468.1">
    <property type="nucleotide sequence ID" value="NZ_JAIJZU010000003.1"/>
</dbReference>
<dbReference type="EMBL" id="JASGOQ010000001">
    <property type="protein sequence ID" value="MDV5390004.1"/>
    <property type="molecule type" value="Genomic_DNA"/>
</dbReference>
<dbReference type="InterPro" id="IPR049812">
    <property type="entry name" value="DpdG-like"/>
</dbReference>
<evidence type="ECO:0000313" key="2">
    <source>
        <dbReference type="Proteomes" id="UP001187859"/>
    </source>
</evidence>
<comment type="caution">
    <text evidence="1">The sequence shown here is derived from an EMBL/GenBank/DDBJ whole genome shotgun (WGS) entry which is preliminary data.</text>
</comment>
<sequence length="293" mass="32852">MSIINNANPGSDFRIVALVDRVLYRVNKPQTLMQLESLCRPENLPKNENAEKKLISNIKFWSDLGLWVQTEEGIHPTTNPEGPSSLPQRMLDVLIKSYVGKSIMEGSDGQPLLRNLGLMLCEASMTLNAPNPLTKKIVEDTLKGHWPNEVVNSNVTGLLVDYLQFLGFLERIDSEYYCVDPTRAIKPFLKQIFDGKPVMGIEVFLEQLNKNLPLLDGGSMRKEVEQNLPNISPLPSNQISASLTNALLRLERSRVIRLAQISDDPNTKALSSSLVDKRLVSKVEFTNGAVEWR</sequence>
<dbReference type="NCBIfam" id="NF041064">
    <property type="entry name" value="DpdG"/>
    <property type="match status" value="1"/>
</dbReference>
<dbReference type="Proteomes" id="UP001187859">
    <property type="component" value="Unassembled WGS sequence"/>
</dbReference>
<reference evidence="1" key="1">
    <citation type="submission" date="2023-05" db="EMBL/GenBank/DDBJ databases">
        <title>Colonisation of extended spectrum b-lactamase- and carbapenemase-producing bacteria on hospital surfaces from low- and middle-income countries.</title>
        <authorList>
            <person name="Nieto-Rosado M."/>
            <person name="Sands K."/>
            <person name="Iregbu K."/>
            <person name="Zahra R."/>
            <person name="Mazarati J.B."/>
            <person name="Mehtar S."/>
            <person name="Barnards-Group B."/>
            <person name="Walsh T.R."/>
        </authorList>
    </citation>
    <scope>NUCLEOTIDE SEQUENCE</scope>
    <source>
        <strain evidence="1">PP-E493</strain>
    </source>
</reference>
<organism evidence="1 2">
    <name type="scientific">Shewanella xiamenensis</name>
    <dbReference type="NCBI Taxonomy" id="332186"/>
    <lineage>
        <taxon>Bacteria</taxon>
        <taxon>Pseudomonadati</taxon>
        <taxon>Pseudomonadota</taxon>
        <taxon>Gammaproteobacteria</taxon>
        <taxon>Alteromonadales</taxon>
        <taxon>Shewanellaceae</taxon>
        <taxon>Shewanella</taxon>
    </lineage>
</organism>
<accession>A0AAE4PZJ9</accession>
<protein>
    <submittedName>
        <fullName evidence="1">Protein DpdG</fullName>
    </submittedName>
</protein>
<gene>
    <name evidence="1" type="primary">dpdG</name>
    <name evidence="1" type="ORF">QM089_06965</name>
</gene>
<proteinExistence type="predicted"/>
<dbReference type="AlphaFoldDB" id="A0AAE4PZJ9"/>